<reference evidence="4 5" key="1">
    <citation type="submission" date="2023-08" db="EMBL/GenBank/DDBJ databases">
        <title>Black Yeasts Isolated from many extreme environments.</title>
        <authorList>
            <person name="Coleine C."/>
            <person name="Stajich J.E."/>
            <person name="Selbmann L."/>
        </authorList>
    </citation>
    <scope>NUCLEOTIDE SEQUENCE [LARGE SCALE GENOMIC DNA]</scope>
    <source>
        <strain evidence="4 5">CCFEE 5885</strain>
    </source>
</reference>
<organism evidence="4 5">
    <name type="scientific">Lithohypha guttulata</name>
    <dbReference type="NCBI Taxonomy" id="1690604"/>
    <lineage>
        <taxon>Eukaryota</taxon>
        <taxon>Fungi</taxon>
        <taxon>Dikarya</taxon>
        <taxon>Ascomycota</taxon>
        <taxon>Pezizomycotina</taxon>
        <taxon>Eurotiomycetes</taxon>
        <taxon>Chaetothyriomycetidae</taxon>
        <taxon>Chaetothyriales</taxon>
        <taxon>Trichomeriaceae</taxon>
        <taxon>Lithohypha</taxon>
    </lineage>
</organism>
<keyword evidence="5" id="KW-1185">Reference proteome</keyword>
<dbReference type="Gene3D" id="3.40.50.10470">
    <property type="entry name" value="Translation initiation factor eif-2b, domain 2"/>
    <property type="match status" value="1"/>
</dbReference>
<evidence type="ECO:0000313" key="4">
    <source>
        <dbReference type="EMBL" id="KAK5089398.1"/>
    </source>
</evidence>
<dbReference type="Gene3D" id="3.90.79.10">
    <property type="entry name" value="Nucleoside Triphosphate Pyrophosphohydrolase"/>
    <property type="match status" value="1"/>
</dbReference>
<feature type="domain" description="Nudix hydrolase" evidence="3">
    <location>
        <begin position="2"/>
        <end position="151"/>
    </location>
</feature>
<evidence type="ECO:0000256" key="1">
    <source>
        <dbReference type="ARBA" id="ARBA00007251"/>
    </source>
</evidence>
<comment type="similarity">
    <text evidence="1 2">Belongs to the eIF-2B alpha/beta/delta subunits family.</text>
</comment>
<comment type="caution">
    <text evidence="4">The sequence shown here is derived from an EMBL/GenBank/DDBJ whole genome shotgun (WGS) entry which is preliminary data.</text>
</comment>
<evidence type="ECO:0000256" key="2">
    <source>
        <dbReference type="RuleBase" id="RU003814"/>
    </source>
</evidence>
<evidence type="ECO:0000259" key="3">
    <source>
        <dbReference type="PROSITE" id="PS51462"/>
    </source>
</evidence>
<dbReference type="PANTHER" id="PTHR43475:SF3">
    <property type="entry name" value="TRANSLATION INITIATION FACTOR EIF-2B SUBUNIT FAMILY PROTEIN (AFU_ORTHOLOGUE AFUA_2G14290)"/>
    <property type="match status" value="1"/>
</dbReference>
<dbReference type="EMBL" id="JAVRRG010000078">
    <property type="protein sequence ID" value="KAK5089398.1"/>
    <property type="molecule type" value="Genomic_DNA"/>
</dbReference>
<dbReference type="Pfam" id="PF00293">
    <property type="entry name" value="NUDIX"/>
    <property type="match status" value="1"/>
</dbReference>
<dbReference type="InterPro" id="IPR037171">
    <property type="entry name" value="NagB/RpiA_transferase-like"/>
</dbReference>
<dbReference type="InterPro" id="IPR042529">
    <property type="entry name" value="IF_2B-like_C"/>
</dbReference>
<protein>
    <recommendedName>
        <fullName evidence="3">Nudix hydrolase domain-containing protein</fullName>
    </recommendedName>
</protein>
<name>A0ABR0K8D0_9EURO</name>
<dbReference type="PANTHER" id="PTHR43475">
    <property type="entry name" value="METHYLTHIORIBOSE-1-PHOSPHATE ISOMERASE"/>
    <property type="match status" value="1"/>
</dbReference>
<gene>
    <name evidence="4" type="ORF">LTR24_006214</name>
</gene>
<accession>A0ABR0K8D0</accession>
<dbReference type="Pfam" id="PF01008">
    <property type="entry name" value="IF-2B"/>
    <property type="match status" value="1"/>
</dbReference>
<dbReference type="PROSITE" id="PS51462">
    <property type="entry name" value="NUDIX"/>
    <property type="match status" value="1"/>
</dbReference>
<sequence>MKHREVVANFLFRWADGEKTQQQVALFQRSTHPNVHSYQSKYAPISGSIDDGDQSPEAAAVREIREETQLLAHQDLVLEFCGKSFSFSDEQAQRSWTVHPFGWILKVDESKIQIDWEHSGWKWFDPQEVLDGSMTDQCVPNIHKSLQRVYFGPKGIFKSSDRLIDQSNPAGAAFLQTIQELKANTRDGARVLATEALQGLLRIAECFQIVPNEDQQQSSKYWHALRVAAYHLIYSGRPSMNAAISAAVLDALKVMAGHVKDSRLDLQAACDVLHRCIAERTSTSIKIAQAFTTFVAKDTVQSDAESQTNHNGQSPSDQVLDIITISSSSTILAALKQLIKDQNDESTVNLTIFESRPSCEGATLAASLITSIEDSTMKPRLHIKIAPESHISLLTTHNAIILLGADRITSTGHTINKTGSTQLALAARTRGSKVVVLSEGDKIAKPRSDLLETYKRYIEKADNASLSEDDRQEMSECVRKEAGHGNVERHDANEVCDAWSEEARVTLLPYVNGEGKEGRATNVRVGVEVENVYFETVDEALIDHYISEKGEVSKDRILRESVERARLEDELFGDLYD</sequence>
<dbReference type="Proteomes" id="UP001345013">
    <property type="component" value="Unassembled WGS sequence"/>
</dbReference>
<dbReference type="InterPro" id="IPR015797">
    <property type="entry name" value="NUDIX_hydrolase-like_dom_sf"/>
</dbReference>
<dbReference type="InterPro" id="IPR000086">
    <property type="entry name" value="NUDIX_hydrolase_dom"/>
</dbReference>
<evidence type="ECO:0000313" key="5">
    <source>
        <dbReference type="Proteomes" id="UP001345013"/>
    </source>
</evidence>
<dbReference type="SUPFAM" id="SSF100950">
    <property type="entry name" value="NagB/RpiA/CoA transferase-like"/>
    <property type="match status" value="1"/>
</dbReference>
<proteinExistence type="inferred from homology"/>
<dbReference type="InterPro" id="IPR000649">
    <property type="entry name" value="IF-2B-related"/>
</dbReference>
<dbReference type="SUPFAM" id="SSF55811">
    <property type="entry name" value="Nudix"/>
    <property type="match status" value="1"/>
</dbReference>